<name>A0ACD5WFI7_AVESA</name>
<keyword evidence="2" id="KW-1185">Reference proteome</keyword>
<dbReference type="EnsemblPlants" id="AVESA.00010b.r2.4AG0631410.1">
    <property type="protein sequence ID" value="AVESA.00010b.r2.4AG0631410.1.CDS"/>
    <property type="gene ID" value="AVESA.00010b.r2.4AG0631410"/>
</dbReference>
<evidence type="ECO:0000313" key="1">
    <source>
        <dbReference type="EnsemblPlants" id="AVESA.00010b.r2.4AG0631410.1.CDS"/>
    </source>
</evidence>
<reference evidence="1" key="1">
    <citation type="submission" date="2021-05" db="EMBL/GenBank/DDBJ databases">
        <authorList>
            <person name="Scholz U."/>
            <person name="Mascher M."/>
            <person name="Fiebig A."/>
        </authorList>
    </citation>
    <scope>NUCLEOTIDE SEQUENCE [LARGE SCALE GENOMIC DNA]</scope>
</reference>
<dbReference type="Proteomes" id="UP001732700">
    <property type="component" value="Chromosome 4A"/>
</dbReference>
<evidence type="ECO:0000313" key="2">
    <source>
        <dbReference type="Proteomes" id="UP001732700"/>
    </source>
</evidence>
<reference evidence="1" key="2">
    <citation type="submission" date="2025-09" db="UniProtKB">
        <authorList>
            <consortium name="EnsemblPlants"/>
        </authorList>
    </citation>
    <scope>IDENTIFICATION</scope>
</reference>
<proteinExistence type="predicted"/>
<protein>
    <submittedName>
        <fullName evidence="1">Uncharacterized protein</fullName>
    </submittedName>
</protein>
<sequence>MEAAAQDVASASSVAAAVAHEATTAMEEAAAAALNAKELVPVEVSSWEAVVQASKKHKFCLISDDQDPPGSGSTDLISRLPDDLLCTIVSLLPTKEGARTQAISRRWRLLWRSAPLNLVDDEGLRSKGRRTSNLIQKILSEHPGPGRRFSVSLLTSGYFNRIEGWLSSQALDSLQELELRYGLWLGDRKKLCRLPPCAYRFAPTLRVAKFHGCCFPDLIMPKFPCLKQLTLHKVTISEDALQSMLSVCTLLESLELRKNLGISRLCISSQTLKSLGFILQELVIKDAPCLERLLPLDPNHGPATIRVISAPKLEILGILSEGIPELQFGTTVFQKMIAVGLTTRISTVRVLVLDSTGPNLDTVVNFLKCFPCLERLYVIFQSGMGMDNVRMYDPLDPIECLELRLKQVVLKNYDGRKSSSVDFTKLFILNANVLKEMKITLPYHREHRWFAKQRRLLQIEDRASQDAQIELTCGSKEYFTHNRHTHDLSMADPFSDLPSWGCHHCSVALMFHRS</sequence>
<organism evidence="1 2">
    <name type="scientific">Avena sativa</name>
    <name type="common">Oat</name>
    <dbReference type="NCBI Taxonomy" id="4498"/>
    <lineage>
        <taxon>Eukaryota</taxon>
        <taxon>Viridiplantae</taxon>
        <taxon>Streptophyta</taxon>
        <taxon>Embryophyta</taxon>
        <taxon>Tracheophyta</taxon>
        <taxon>Spermatophyta</taxon>
        <taxon>Magnoliopsida</taxon>
        <taxon>Liliopsida</taxon>
        <taxon>Poales</taxon>
        <taxon>Poaceae</taxon>
        <taxon>BOP clade</taxon>
        <taxon>Pooideae</taxon>
        <taxon>Poodae</taxon>
        <taxon>Poeae</taxon>
        <taxon>Poeae Chloroplast Group 1 (Aveneae type)</taxon>
        <taxon>Aveninae</taxon>
        <taxon>Avena</taxon>
    </lineage>
</organism>
<accession>A0ACD5WFI7</accession>